<reference evidence="2 3" key="1">
    <citation type="submission" date="2020-02" db="EMBL/GenBank/DDBJ databases">
        <title>Genome sequence of the type strain CGMCC 1.15528 of Mesorhizobium zhangyense.</title>
        <authorList>
            <person name="Gao J."/>
            <person name="Sun J."/>
        </authorList>
    </citation>
    <scope>NUCLEOTIDE SEQUENCE [LARGE SCALE GENOMIC DNA]</scope>
    <source>
        <strain evidence="2 3">CGMCC 1.15528</strain>
    </source>
</reference>
<keyword evidence="1" id="KW-0812">Transmembrane</keyword>
<protein>
    <submittedName>
        <fullName evidence="2">HupE/UreJ family protein</fullName>
    </submittedName>
</protein>
<feature type="transmembrane region" description="Helical" evidence="1">
    <location>
        <begin position="184"/>
        <end position="201"/>
    </location>
</feature>
<name>A0A7C9VDU2_9HYPH</name>
<organism evidence="2 3">
    <name type="scientific">Mesorhizobium zhangyense</name>
    <dbReference type="NCBI Taxonomy" id="1776730"/>
    <lineage>
        <taxon>Bacteria</taxon>
        <taxon>Pseudomonadati</taxon>
        <taxon>Pseudomonadota</taxon>
        <taxon>Alphaproteobacteria</taxon>
        <taxon>Hyphomicrobiales</taxon>
        <taxon>Phyllobacteriaceae</taxon>
        <taxon>Mesorhizobium</taxon>
    </lineage>
</organism>
<feature type="transmembrane region" description="Helical" evidence="1">
    <location>
        <begin position="96"/>
        <end position="113"/>
    </location>
</feature>
<evidence type="ECO:0000256" key="1">
    <source>
        <dbReference type="SAM" id="Phobius"/>
    </source>
</evidence>
<keyword evidence="1" id="KW-1133">Transmembrane helix</keyword>
<dbReference type="Proteomes" id="UP000481252">
    <property type="component" value="Unassembled WGS sequence"/>
</dbReference>
<gene>
    <name evidence="2" type="ORF">G6N74_28320</name>
</gene>
<evidence type="ECO:0000313" key="2">
    <source>
        <dbReference type="EMBL" id="NGN44966.1"/>
    </source>
</evidence>
<dbReference type="EMBL" id="JAAKZG010000022">
    <property type="protein sequence ID" value="NGN44966.1"/>
    <property type="molecule type" value="Genomic_DNA"/>
</dbReference>
<accession>A0A7C9VDU2</accession>
<feature type="transmembrane region" description="Helical" evidence="1">
    <location>
        <begin position="44"/>
        <end position="64"/>
    </location>
</feature>
<comment type="caution">
    <text evidence="2">The sequence shown here is derived from an EMBL/GenBank/DDBJ whole genome shotgun (WGS) entry which is preliminary data.</text>
</comment>
<evidence type="ECO:0000313" key="3">
    <source>
        <dbReference type="Proteomes" id="UP000481252"/>
    </source>
</evidence>
<dbReference type="InterPro" id="IPR007038">
    <property type="entry name" value="HupE_UreJ"/>
</dbReference>
<proteinExistence type="predicted"/>
<feature type="transmembrane region" description="Helical" evidence="1">
    <location>
        <begin position="71"/>
        <end position="90"/>
    </location>
</feature>
<feature type="transmembrane region" description="Helical" evidence="1">
    <location>
        <begin position="120"/>
        <end position="137"/>
    </location>
</feature>
<dbReference type="AlphaFoldDB" id="A0A7C9VDU2"/>
<dbReference type="Pfam" id="PF04955">
    <property type="entry name" value="HupE_UreJ"/>
    <property type="match status" value="1"/>
</dbReference>
<keyword evidence="1" id="KW-0472">Membrane</keyword>
<feature type="transmembrane region" description="Helical" evidence="1">
    <location>
        <begin position="149"/>
        <end position="172"/>
    </location>
</feature>
<dbReference type="RefSeq" id="WP_165121337.1">
    <property type="nucleotide sequence ID" value="NZ_JAAKZG010000022.1"/>
</dbReference>
<dbReference type="PIRSF" id="PIRSF016919">
    <property type="entry name" value="HupE_UreJ"/>
    <property type="match status" value="1"/>
</dbReference>
<keyword evidence="3" id="KW-1185">Reference proteome</keyword>
<sequence length="202" mass="20698">MAKLHVFRLLLATGICAAVVQFPEAAFAHVEGEAVSGFFSGLSHPIGGWDHILAMIAVGLWGALLGPPALWILPIAFPIAMAAGGMLGLLGIPVPWVEIGIAVSSIVLGLLILTNMRLSLAVAIPLVMIFALFHGHAHGTELSPRADAVLYSLGFVVATGLLHALGIGVGAVDKLPMGRTALRALGGGVLLGGTYFLIGAFA</sequence>